<protein>
    <recommendedName>
        <fullName evidence="5">Lipopolysaccharide assembly protein A domain-containing protein</fullName>
    </recommendedName>
</protein>
<keyword evidence="2" id="KW-1133">Transmembrane helix</keyword>
<proteinExistence type="predicted"/>
<evidence type="ECO:0000313" key="3">
    <source>
        <dbReference type="EMBL" id="ORA29956.1"/>
    </source>
</evidence>
<dbReference type="Proteomes" id="UP000192448">
    <property type="component" value="Unassembled WGS sequence"/>
</dbReference>
<dbReference type="STRING" id="1927124.BST13_26530"/>
<keyword evidence="2" id="KW-0472">Membrane</keyword>
<dbReference type="RefSeq" id="WP_083167439.1">
    <property type="nucleotide sequence ID" value="NZ_MVHF01000034.1"/>
</dbReference>
<evidence type="ECO:0000256" key="2">
    <source>
        <dbReference type="SAM" id="Phobius"/>
    </source>
</evidence>
<comment type="caution">
    <text evidence="3">The sequence shown here is derived from an EMBL/GenBank/DDBJ whole genome shotgun (WGS) entry which is preliminary data.</text>
</comment>
<sequence length="177" mass="19039">MVLVIGLVVLLVAVVVGFTGVLANAGPAHPLTENFDALGYHLTGSTGTLFVFGIAVGAVAMQGLNVLLAGARRTARRGRAARRDLAKSRRETAFLNEEHDRRIEHDHDDAVIRAGVAPSGPLAARETSRFGRWWHGRQPIRTAGLDTVAGRPAPADPLSPRSRAIDTEDQGVRNERR</sequence>
<evidence type="ECO:0000313" key="4">
    <source>
        <dbReference type="Proteomes" id="UP000192448"/>
    </source>
</evidence>
<evidence type="ECO:0000256" key="1">
    <source>
        <dbReference type="SAM" id="MobiDB-lite"/>
    </source>
</evidence>
<feature type="transmembrane region" description="Helical" evidence="2">
    <location>
        <begin position="47"/>
        <end position="69"/>
    </location>
</feature>
<keyword evidence="4" id="KW-1185">Reference proteome</keyword>
<gene>
    <name evidence="3" type="ORF">BST13_26530</name>
</gene>
<keyword evidence="2" id="KW-0812">Transmembrane</keyword>
<name>A0A1X0AJU2_9MYCO</name>
<dbReference type="EMBL" id="MVHF01000034">
    <property type="protein sequence ID" value="ORA29956.1"/>
    <property type="molecule type" value="Genomic_DNA"/>
</dbReference>
<organism evidence="3 4">
    <name type="scientific">Mycobacterium aquaticum</name>
    <dbReference type="NCBI Taxonomy" id="1927124"/>
    <lineage>
        <taxon>Bacteria</taxon>
        <taxon>Bacillati</taxon>
        <taxon>Actinomycetota</taxon>
        <taxon>Actinomycetes</taxon>
        <taxon>Mycobacteriales</taxon>
        <taxon>Mycobacteriaceae</taxon>
        <taxon>Mycobacterium</taxon>
    </lineage>
</organism>
<accession>A0A1X0AJU2</accession>
<feature type="region of interest" description="Disordered" evidence="1">
    <location>
        <begin position="141"/>
        <end position="177"/>
    </location>
</feature>
<feature type="compositionally biased region" description="Basic and acidic residues" evidence="1">
    <location>
        <begin position="163"/>
        <end position="177"/>
    </location>
</feature>
<reference evidence="3 4" key="1">
    <citation type="submission" date="2017-02" db="EMBL/GenBank/DDBJ databases">
        <title>The new phylogeny of genus Mycobacterium.</title>
        <authorList>
            <person name="Tortoli E."/>
            <person name="Trovato A."/>
            <person name="Cirillo D.M."/>
        </authorList>
    </citation>
    <scope>NUCLEOTIDE SEQUENCE [LARGE SCALE GENOMIC DNA]</scope>
    <source>
        <strain evidence="3 4">RW6</strain>
    </source>
</reference>
<evidence type="ECO:0008006" key="5">
    <source>
        <dbReference type="Google" id="ProtNLM"/>
    </source>
</evidence>
<dbReference type="AlphaFoldDB" id="A0A1X0AJU2"/>
<dbReference type="OrthoDB" id="4314187at2"/>